<accession>A0A1B1IW15</accession>
<evidence type="ECO:0000313" key="1">
    <source>
        <dbReference type="EMBL" id="ANS05477.1"/>
    </source>
</evidence>
<dbReference type="Proteomes" id="UP000505242">
    <property type="component" value="Genome"/>
</dbReference>
<sequence length="169" mass="19418">MQKLNDLEVHIGDTAYVIEVKSEKQKLKDKKYKPDMIIIDGEKHLQEGRSWWQEPAFVNLLRERSEVKKKIDEAFGNLEVGIKEIKEYKPKNPLAKTMEQVRNATQPLRETLARARHKVAMTTPSGVRKTKLQVSSIPSIVPLIDKKRSLTAIKPFEVEVRGGVIRYEG</sequence>
<protein>
    <submittedName>
        <fullName evidence="1">Uncharacterized protein</fullName>
    </submittedName>
</protein>
<name>A0A1B1IW15_9CAUD</name>
<dbReference type="KEGG" id="vg:55002014"/>
<organism evidence="1 2">
    <name type="scientific">uncultured phage_Deep1-GF2-KM23-C739</name>
    <dbReference type="NCBI Taxonomy" id="2740798"/>
    <lineage>
        <taxon>Viruses</taxon>
        <taxon>Duplodnaviria</taxon>
        <taxon>Heunggongvirae</taxon>
        <taxon>Uroviricota</taxon>
        <taxon>Caudoviricetes</taxon>
        <taxon>Autographivirales</taxon>
        <taxon>Chosvirus</taxon>
        <taxon>Chosvirus KM23C739</taxon>
    </lineage>
</organism>
<evidence type="ECO:0000313" key="2">
    <source>
        <dbReference type="Proteomes" id="UP000505242"/>
    </source>
</evidence>
<dbReference type="RefSeq" id="YP_009810991.1">
    <property type="nucleotide sequence ID" value="NC_048050.1"/>
</dbReference>
<proteinExistence type="predicted"/>
<keyword evidence="2" id="KW-1185">Reference proteome</keyword>
<dbReference type="EMBL" id="KT997847">
    <property type="protein sequence ID" value="ANS05477.1"/>
    <property type="molecule type" value="Genomic_DNA"/>
</dbReference>
<dbReference type="GeneID" id="55002014"/>
<reference evidence="1 2" key="1">
    <citation type="submission" date="2015-11" db="EMBL/GenBank/DDBJ databases">
        <title>Genomes of Abundant and Widespread Viruses from the Deep Ocean.</title>
        <authorList>
            <person name="Mizuno C.M."/>
            <person name="Ghai R."/>
            <person name="Saghai A."/>
            <person name="Lopez-Garcia P."/>
            <person name="Rodriguez-Valera F."/>
        </authorList>
    </citation>
    <scope>NUCLEOTIDE SEQUENCE [LARGE SCALE GENOMIC DNA]</scope>
</reference>